<dbReference type="CDD" id="cd01949">
    <property type="entry name" value="GGDEF"/>
    <property type="match status" value="1"/>
</dbReference>
<evidence type="ECO:0000313" key="3">
    <source>
        <dbReference type="EMBL" id="GDY30898.1"/>
    </source>
</evidence>
<feature type="domain" description="GGDEF" evidence="2">
    <location>
        <begin position="167"/>
        <end position="283"/>
    </location>
</feature>
<dbReference type="InterPro" id="IPR000160">
    <property type="entry name" value="GGDEF_dom"/>
</dbReference>
<dbReference type="PROSITE" id="PS50112">
    <property type="entry name" value="PAS"/>
    <property type="match status" value="1"/>
</dbReference>
<comment type="caution">
    <text evidence="3">The sequence shown here is derived from an EMBL/GenBank/DDBJ whole genome shotgun (WGS) entry which is preliminary data.</text>
</comment>
<dbReference type="NCBIfam" id="TIGR00254">
    <property type="entry name" value="GGDEF"/>
    <property type="match status" value="1"/>
</dbReference>
<organism evidence="3 4">
    <name type="scientific">Gandjariella thermophila</name>
    <dbReference type="NCBI Taxonomy" id="1931992"/>
    <lineage>
        <taxon>Bacteria</taxon>
        <taxon>Bacillati</taxon>
        <taxon>Actinomycetota</taxon>
        <taxon>Actinomycetes</taxon>
        <taxon>Pseudonocardiales</taxon>
        <taxon>Pseudonocardiaceae</taxon>
        <taxon>Gandjariella</taxon>
    </lineage>
</organism>
<proteinExistence type="predicted"/>
<dbReference type="AlphaFoldDB" id="A0A4D4J8B8"/>
<accession>A0A4D4J8B8</accession>
<dbReference type="InterPro" id="IPR000014">
    <property type="entry name" value="PAS"/>
</dbReference>
<dbReference type="SUPFAM" id="SSF55785">
    <property type="entry name" value="PYP-like sensor domain (PAS domain)"/>
    <property type="match status" value="1"/>
</dbReference>
<gene>
    <name evidence="3" type="ORF">GTS_25310</name>
</gene>
<dbReference type="SUPFAM" id="SSF55073">
    <property type="entry name" value="Nucleotide cyclase"/>
    <property type="match status" value="1"/>
</dbReference>
<dbReference type="InterPro" id="IPR052155">
    <property type="entry name" value="Biofilm_reg_signaling"/>
</dbReference>
<keyword evidence="4" id="KW-1185">Reference proteome</keyword>
<dbReference type="PROSITE" id="PS50887">
    <property type="entry name" value="GGDEF"/>
    <property type="match status" value="1"/>
</dbReference>
<evidence type="ECO:0000313" key="4">
    <source>
        <dbReference type="Proteomes" id="UP000298860"/>
    </source>
</evidence>
<dbReference type="InterPro" id="IPR029787">
    <property type="entry name" value="Nucleotide_cyclase"/>
</dbReference>
<evidence type="ECO:0000259" key="2">
    <source>
        <dbReference type="PROSITE" id="PS50887"/>
    </source>
</evidence>
<evidence type="ECO:0008006" key="5">
    <source>
        <dbReference type="Google" id="ProtNLM"/>
    </source>
</evidence>
<dbReference type="Pfam" id="PF13188">
    <property type="entry name" value="PAS_8"/>
    <property type="match status" value="1"/>
</dbReference>
<name>A0A4D4J8B8_9PSEU</name>
<dbReference type="InterPro" id="IPR043128">
    <property type="entry name" value="Rev_trsase/Diguanyl_cyclase"/>
</dbReference>
<dbReference type="PANTHER" id="PTHR44757">
    <property type="entry name" value="DIGUANYLATE CYCLASE DGCP"/>
    <property type="match status" value="1"/>
</dbReference>
<dbReference type="SMART" id="SM00267">
    <property type="entry name" value="GGDEF"/>
    <property type="match status" value="1"/>
</dbReference>
<reference evidence="4" key="1">
    <citation type="submission" date="2019-04" db="EMBL/GenBank/DDBJ databases">
        <title>Draft genome sequence of Pseudonocardiaceae bacterium SL3-2-4.</title>
        <authorList>
            <person name="Ningsih F."/>
            <person name="Yokota A."/>
            <person name="Sakai Y."/>
            <person name="Nanatani K."/>
            <person name="Yabe S."/>
            <person name="Oetari A."/>
            <person name="Sjamsuridzal W."/>
        </authorList>
    </citation>
    <scope>NUCLEOTIDE SEQUENCE [LARGE SCALE GENOMIC DNA]</scope>
    <source>
        <strain evidence="4">SL3-2-4</strain>
    </source>
</reference>
<dbReference type="OrthoDB" id="3684733at2"/>
<dbReference type="CDD" id="cd00130">
    <property type="entry name" value="PAS"/>
    <property type="match status" value="1"/>
</dbReference>
<evidence type="ECO:0000259" key="1">
    <source>
        <dbReference type="PROSITE" id="PS50112"/>
    </source>
</evidence>
<protein>
    <recommendedName>
        <fullName evidence="5">GGDEF domain-containing protein</fullName>
    </recommendedName>
</protein>
<dbReference type="InterPro" id="IPR035965">
    <property type="entry name" value="PAS-like_dom_sf"/>
</dbReference>
<dbReference type="PANTHER" id="PTHR44757:SF2">
    <property type="entry name" value="BIOFILM ARCHITECTURE MAINTENANCE PROTEIN MBAA"/>
    <property type="match status" value="1"/>
</dbReference>
<sequence>MSAVNVAAPNTVGAIWDDLVAELPVGVMLRDQHGDVLAANKRAASLLGLSQADLLCGRRPARWRLCDESGAPLPSDADLADQVFRMGTPLAVPMVVTRDGTPSARIWADHYPLNVHGRPRLLVLLQPVDDDVARSRGLLDPVTGLPGRLLLLDRLQQALVRARTRGTLATLVLLDVRQLAEVNARYGFARGDEVLSVLGARLRSGLRADHTVARYGGDELAVVAEHPNGTGEPIAERVRELAERPIRVGGEHLRPGVRVCWVTSDGSAPVHSVLAYAESRLHP</sequence>
<dbReference type="Proteomes" id="UP000298860">
    <property type="component" value="Unassembled WGS sequence"/>
</dbReference>
<dbReference type="RefSeq" id="WP_137814000.1">
    <property type="nucleotide sequence ID" value="NZ_BJFL01000010.1"/>
</dbReference>
<dbReference type="EMBL" id="BJFL01000010">
    <property type="protein sequence ID" value="GDY30898.1"/>
    <property type="molecule type" value="Genomic_DNA"/>
</dbReference>
<feature type="domain" description="PAS" evidence="1">
    <location>
        <begin position="19"/>
        <end position="55"/>
    </location>
</feature>
<dbReference type="Pfam" id="PF00990">
    <property type="entry name" value="GGDEF"/>
    <property type="match status" value="1"/>
</dbReference>
<dbReference type="Gene3D" id="3.30.70.270">
    <property type="match status" value="1"/>
</dbReference>